<feature type="signal peptide" evidence="1">
    <location>
        <begin position="1"/>
        <end position="24"/>
    </location>
</feature>
<accession>A0ABR8JKH7</accession>
<dbReference type="RefSeq" id="WP_190784072.1">
    <property type="nucleotide sequence ID" value="NZ_JACWZZ010000002.1"/>
</dbReference>
<evidence type="ECO:0000313" key="3">
    <source>
        <dbReference type="EMBL" id="MBD2715029.1"/>
    </source>
</evidence>
<feature type="chain" id="PRO_5047170303" evidence="1">
    <location>
        <begin position="25"/>
        <end position="296"/>
    </location>
</feature>
<organism evidence="3 4">
    <name type="scientific">Hymenobacter duratus</name>
    <dbReference type="NCBI Taxonomy" id="2771356"/>
    <lineage>
        <taxon>Bacteria</taxon>
        <taxon>Pseudomonadati</taxon>
        <taxon>Bacteroidota</taxon>
        <taxon>Cytophagia</taxon>
        <taxon>Cytophagales</taxon>
        <taxon>Hymenobacteraceae</taxon>
        <taxon>Hymenobacter</taxon>
    </lineage>
</organism>
<sequence length="296" mass="31607">MLKNLLSFLICTAVASATLTPATAQVVTITGGSQISALSPINHASSEGAYETIYLQTSIAQAGNITRLAFEKSDGTELQPLTGVIIYLKTTTATEFQNGTLDTLGYQRVYAGNFTNATAAGYQEVALQRPFAYANTAGQNLAVLVLRRGGNVQATIGPRARYLYGVTMNPIRIACRRYTGTVPVTSATALTATNILVNVRLTFGAPQATQAARNTLALALFPNPAHDMLTLKLPTSRQTATVQVTDLLGRRVLPLTQLLPRPDGTVVLPIEILAAGQYLLRIEQGQAVAVQRFSKE</sequence>
<feature type="domain" description="Secretion system C-terminal sorting" evidence="2">
    <location>
        <begin position="220"/>
        <end position="292"/>
    </location>
</feature>
<dbReference type="Proteomes" id="UP000642468">
    <property type="component" value="Unassembled WGS sequence"/>
</dbReference>
<dbReference type="NCBIfam" id="TIGR04183">
    <property type="entry name" value="Por_Secre_tail"/>
    <property type="match status" value="1"/>
</dbReference>
<evidence type="ECO:0000313" key="4">
    <source>
        <dbReference type="Proteomes" id="UP000642468"/>
    </source>
</evidence>
<evidence type="ECO:0000256" key="1">
    <source>
        <dbReference type="SAM" id="SignalP"/>
    </source>
</evidence>
<reference evidence="3 4" key="1">
    <citation type="submission" date="2020-09" db="EMBL/GenBank/DDBJ databases">
        <authorList>
            <person name="Kim M.K."/>
        </authorList>
    </citation>
    <scope>NUCLEOTIDE SEQUENCE [LARGE SCALE GENOMIC DNA]</scope>
    <source>
        <strain evidence="3 4">BT646</strain>
    </source>
</reference>
<dbReference type="EMBL" id="JACWZZ010000002">
    <property type="protein sequence ID" value="MBD2715029.1"/>
    <property type="molecule type" value="Genomic_DNA"/>
</dbReference>
<protein>
    <submittedName>
        <fullName evidence="3">T9SS type A sorting domain-containing protein</fullName>
    </submittedName>
</protein>
<keyword evidence="1" id="KW-0732">Signal</keyword>
<dbReference type="InterPro" id="IPR026444">
    <property type="entry name" value="Secre_tail"/>
</dbReference>
<gene>
    <name evidence="3" type="ORF">IC231_08275</name>
</gene>
<keyword evidence="4" id="KW-1185">Reference proteome</keyword>
<proteinExistence type="predicted"/>
<name>A0ABR8JKH7_9BACT</name>
<dbReference type="Pfam" id="PF18962">
    <property type="entry name" value="Por_Secre_tail"/>
    <property type="match status" value="1"/>
</dbReference>
<evidence type="ECO:0000259" key="2">
    <source>
        <dbReference type="Pfam" id="PF18962"/>
    </source>
</evidence>
<comment type="caution">
    <text evidence="3">The sequence shown here is derived from an EMBL/GenBank/DDBJ whole genome shotgun (WGS) entry which is preliminary data.</text>
</comment>